<name>A0A1G8PAK3_9RHOB</name>
<dbReference type="STRING" id="490829.SAMN05421850_106150"/>
<feature type="coiled-coil region" evidence="5">
    <location>
        <begin position="85"/>
        <end position="112"/>
    </location>
</feature>
<dbReference type="OrthoDB" id="9802944at2"/>
<dbReference type="RefSeq" id="WP_090029034.1">
    <property type="nucleotide sequence ID" value="NZ_FNEB01000006.1"/>
</dbReference>
<protein>
    <submittedName>
        <fullName evidence="7">DNA-binding transcriptional regulator, MerR family</fullName>
    </submittedName>
</protein>
<organism evidence="7 8">
    <name type="scientific">Lutimaribacter saemankumensis</name>
    <dbReference type="NCBI Taxonomy" id="490829"/>
    <lineage>
        <taxon>Bacteria</taxon>
        <taxon>Pseudomonadati</taxon>
        <taxon>Pseudomonadota</taxon>
        <taxon>Alphaproteobacteria</taxon>
        <taxon>Rhodobacterales</taxon>
        <taxon>Roseobacteraceae</taxon>
        <taxon>Lutimaribacter</taxon>
    </lineage>
</organism>
<dbReference type="PROSITE" id="PS00552">
    <property type="entry name" value="HTH_MERR_1"/>
    <property type="match status" value="1"/>
</dbReference>
<keyword evidence="1" id="KW-0678">Repressor</keyword>
<evidence type="ECO:0000313" key="8">
    <source>
        <dbReference type="Proteomes" id="UP000199340"/>
    </source>
</evidence>
<proteinExistence type="predicted"/>
<dbReference type="Pfam" id="PF00376">
    <property type="entry name" value="MerR"/>
    <property type="match status" value="1"/>
</dbReference>
<dbReference type="PANTHER" id="PTHR30204:SF69">
    <property type="entry name" value="MERR-FAMILY TRANSCRIPTIONAL REGULATOR"/>
    <property type="match status" value="1"/>
</dbReference>
<dbReference type="InterPro" id="IPR015358">
    <property type="entry name" value="Tscrpt_reg_MerR_DNA-bd"/>
</dbReference>
<dbReference type="InterPro" id="IPR009061">
    <property type="entry name" value="DNA-bd_dom_put_sf"/>
</dbReference>
<dbReference type="InterPro" id="IPR047057">
    <property type="entry name" value="MerR_fam"/>
</dbReference>
<keyword evidence="8" id="KW-1185">Reference proteome</keyword>
<evidence type="ECO:0000259" key="6">
    <source>
        <dbReference type="PROSITE" id="PS50937"/>
    </source>
</evidence>
<dbReference type="PANTHER" id="PTHR30204">
    <property type="entry name" value="REDOX-CYCLING DRUG-SENSING TRANSCRIPTIONAL ACTIVATOR SOXR"/>
    <property type="match status" value="1"/>
</dbReference>
<dbReference type="Gene3D" id="1.10.1660.10">
    <property type="match status" value="1"/>
</dbReference>
<dbReference type="SUPFAM" id="SSF46955">
    <property type="entry name" value="Putative DNA-binding domain"/>
    <property type="match status" value="1"/>
</dbReference>
<dbReference type="EMBL" id="FNEB01000006">
    <property type="protein sequence ID" value="SDI89492.1"/>
    <property type="molecule type" value="Genomic_DNA"/>
</dbReference>
<dbReference type="Pfam" id="PF09278">
    <property type="entry name" value="MerR-DNA-bind"/>
    <property type="match status" value="1"/>
</dbReference>
<dbReference type="PROSITE" id="PS50937">
    <property type="entry name" value="HTH_MERR_2"/>
    <property type="match status" value="1"/>
</dbReference>
<dbReference type="AlphaFoldDB" id="A0A1G8PAK3"/>
<gene>
    <name evidence="7" type="ORF">SAMN05421850_106150</name>
</gene>
<dbReference type="CDD" id="cd04785">
    <property type="entry name" value="HTH_CadR-PbrR-like"/>
    <property type="match status" value="1"/>
</dbReference>
<keyword evidence="2" id="KW-0805">Transcription regulation</keyword>
<keyword evidence="3 7" id="KW-0238">DNA-binding</keyword>
<dbReference type="GO" id="GO:0003677">
    <property type="term" value="F:DNA binding"/>
    <property type="evidence" value="ECO:0007669"/>
    <property type="project" value="UniProtKB-KW"/>
</dbReference>
<dbReference type="PRINTS" id="PR00040">
    <property type="entry name" value="HTHMERR"/>
</dbReference>
<evidence type="ECO:0000256" key="1">
    <source>
        <dbReference type="ARBA" id="ARBA00022491"/>
    </source>
</evidence>
<sequence>MFSIGQLSQASGVKVPTIRYYEEIGLLACDGRSAGNQRRYTAAGRDRLRFIAHGRALGLSLDAIRALLDLSDRERAPCRQAHAIAESHLADIRDRIARLQRLEQELERITNACDHDGAPCRLLEALADHGQCASAH</sequence>
<keyword evidence="4" id="KW-0804">Transcription</keyword>
<accession>A0A1G8PAK3</accession>
<feature type="domain" description="HTH merR-type" evidence="6">
    <location>
        <begin position="1"/>
        <end position="70"/>
    </location>
</feature>
<evidence type="ECO:0000256" key="5">
    <source>
        <dbReference type="SAM" id="Coils"/>
    </source>
</evidence>
<evidence type="ECO:0000256" key="2">
    <source>
        <dbReference type="ARBA" id="ARBA00023015"/>
    </source>
</evidence>
<dbReference type="InterPro" id="IPR000551">
    <property type="entry name" value="MerR-type_HTH_dom"/>
</dbReference>
<dbReference type="SMART" id="SM00422">
    <property type="entry name" value="HTH_MERR"/>
    <property type="match status" value="1"/>
</dbReference>
<reference evidence="7 8" key="1">
    <citation type="submission" date="2016-10" db="EMBL/GenBank/DDBJ databases">
        <authorList>
            <person name="de Groot N.N."/>
        </authorList>
    </citation>
    <scope>NUCLEOTIDE SEQUENCE [LARGE SCALE GENOMIC DNA]</scope>
    <source>
        <strain evidence="7 8">DSM 28010</strain>
    </source>
</reference>
<evidence type="ECO:0000313" key="7">
    <source>
        <dbReference type="EMBL" id="SDI89492.1"/>
    </source>
</evidence>
<dbReference type="GO" id="GO:0003700">
    <property type="term" value="F:DNA-binding transcription factor activity"/>
    <property type="evidence" value="ECO:0007669"/>
    <property type="project" value="InterPro"/>
</dbReference>
<evidence type="ECO:0000256" key="3">
    <source>
        <dbReference type="ARBA" id="ARBA00023125"/>
    </source>
</evidence>
<keyword evidence="5" id="KW-0175">Coiled coil</keyword>
<evidence type="ECO:0000256" key="4">
    <source>
        <dbReference type="ARBA" id="ARBA00023163"/>
    </source>
</evidence>
<dbReference type="Proteomes" id="UP000199340">
    <property type="component" value="Unassembled WGS sequence"/>
</dbReference>